<comment type="caution">
    <text evidence="2">The sequence shown here is derived from an EMBL/GenBank/DDBJ whole genome shotgun (WGS) entry which is preliminary data.</text>
</comment>
<evidence type="ECO:0000259" key="1">
    <source>
        <dbReference type="SMART" id="SM00198"/>
    </source>
</evidence>
<reference evidence="2 3" key="1">
    <citation type="journal article" date="2023" name="Plants (Basel)">
        <title>Bridging the Gap: Combining Genomics and Transcriptomics Approaches to Understand Stylosanthes scabra, an Orphan Legume from the Brazilian Caatinga.</title>
        <authorList>
            <person name="Ferreira-Neto J.R.C."/>
            <person name="da Silva M.D."/>
            <person name="Binneck E."/>
            <person name="de Melo N.F."/>
            <person name="da Silva R.H."/>
            <person name="de Melo A.L.T.M."/>
            <person name="Pandolfi V."/>
            <person name="Bustamante F.O."/>
            <person name="Brasileiro-Vidal A.C."/>
            <person name="Benko-Iseppon A.M."/>
        </authorList>
    </citation>
    <scope>NUCLEOTIDE SEQUENCE [LARGE SCALE GENOMIC DNA]</scope>
    <source>
        <tissue evidence="2">Leaves</tissue>
    </source>
</reference>
<dbReference type="EMBL" id="JASCZI010211831">
    <property type="protein sequence ID" value="MED6196993.1"/>
    <property type="molecule type" value="Genomic_DNA"/>
</dbReference>
<gene>
    <name evidence="2" type="ORF">PIB30_052567</name>
</gene>
<dbReference type="InterPro" id="IPR035940">
    <property type="entry name" value="CAP_sf"/>
</dbReference>
<dbReference type="Pfam" id="PF00188">
    <property type="entry name" value="CAP"/>
    <property type="match status" value="1"/>
</dbReference>
<dbReference type="InterPro" id="IPR014044">
    <property type="entry name" value="CAP_dom"/>
</dbReference>
<organism evidence="2 3">
    <name type="scientific">Stylosanthes scabra</name>
    <dbReference type="NCBI Taxonomy" id="79078"/>
    <lineage>
        <taxon>Eukaryota</taxon>
        <taxon>Viridiplantae</taxon>
        <taxon>Streptophyta</taxon>
        <taxon>Embryophyta</taxon>
        <taxon>Tracheophyta</taxon>
        <taxon>Spermatophyta</taxon>
        <taxon>Magnoliopsida</taxon>
        <taxon>eudicotyledons</taxon>
        <taxon>Gunneridae</taxon>
        <taxon>Pentapetalae</taxon>
        <taxon>rosids</taxon>
        <taxon>fabids</taxon>
        <taxon>Fabales</taxon>
        <taxon>Fabaceae</taxon>
        <taxon>Papilionoideae</taxon>
        <taxon>50 kb inversion clade</taxon>
        <taxon>dalbergioids sensu lato</taxon>
        <taxon>Dalbergieae</taxon>
        <taxon>Pterocarpus clade</taxon>
        <taxon>Stylosanthes</taxon>
    </lineage>
</organism>
<dbReference type="Proteomes" id="UP001341840">
    <property type="component" value="Unassembled WGS sequence"/>
</dbReference>
<dbReference type="InterPro" id="IPR001283">
    <property type="entry name" value="CRISP-related"/>
</dbReference>
<sequence>MERLLMIICIVIMSIVSVVPLLLRAEISPKNYLKVHNDARAEVGVKPLDWDPQLALYARKFVEKHIADCRNGLMDAAVADDTYGQNKAYAMESQIEVSKSILTWVNQKHNYDYKSNTCIDGTIACHCYTQIVWDTTIFLGCASVECHNYGGTLITCLYSPEGNLPNQRPYKLH</sequence>
<protein>
    <recommendedName>
        <fullName evidence="1">SCP domain-containing protein</fullName>
    </recommendedName>
</protein>
<dbReference type="Gene3D" id="3.40.33.10">
    <property type="entry name" value="CAP"/>
    <property type="match status" value="1"/>
</dbReference>
<dbReference type="SMART" id="SM00198">
    <property type="entry name" value="SCP"/>
    <property type="match status" value="1"/>
</dbReference>
<dbReference type="PRINTS" id="PR00837">
    <property type="entry name" value="V5TPXLIKE"/>
</dbReference>
<proteinExistence type="predicted"/>
<dbReference type="PANTHER" id="PTHR10334">
    <property type="entry name" value="CYSTEINE-RICH SECRETORY PROTEIN-RELATED"/>
    <property type="match status" value="1"/>
</dbReference>
<evidence type="ECO:0000313" key="3">
    <source>
        <dbReference type="Proteomes" id="UP001341840"/>
    </source>
</evidence>
<name>A0ABU6XJ49_9FABA</name>
<feature type="domain" description="SCP" evidence="1">
    <location>
        <begin position="27"/>
        <end position="166"/>
    </location>
</feature>
<dbReference type="SUPFAM" id="SSF55797">
    <property type="entry name" value="PR-1-like"/>
    <property type="match status" value="1"/>
</dbReference>
<accession>A0ABU6XJ49</accession>
<evidence type="ECO:0000313" key="2">
    <source>
        <dbReference type="EMBL" id="MED6196993.1"/>
    </source>
</evidence>
<keyword evidence="3" id="KW-1185">Reference proteome</keyword>